<dbReference type="GO" id="GO:0004622">
    <property type="term" value="F:phosphatidylcholine lysophospholipase activity"/>
    <property type="evidence" value="ECO:0007669"/>
    <property type="project" value="TreeGrafter"/>
</dbReference>
<dbReference type="InterPro" id="IPR051532">
    <property type="entry name" value="Ester_Hydrolysis_Enzymes"/>
</dbReference>
<dbReference type="InterPro" id="IPR036514">
    <property type="entry name" value="SGNH_hydro_sf"/>
</dbReference>
<dbReference type="PANTHER" id="PTHR30383:SF27">
    <property type="entry name" value="SPORE GERMINATION LIPASE LIPC"/>
    <property type="match status" value="1"/>
</dbReference>
<protein>
    <submittedName>
        <fullName evidence="2">Lipase/acylhydrolase</fullName>
    </submittedName>
</protein>
<reference evidence="2" key="2">
    <citation type="journal article" date="2021" name="Microbiol. Resour. Announc.">
        <title>Complete Genome Sequence of Polycladomyces abyssicola JIR-001T, Isolated from Hemipelagic Sediment in Deep Seawater.</title>
        <authorList>
            <person name="Tsubouchi T."/>
            <person name="Kaneko Y."/>
        </authorList>
    </citation>
    <scope>NUCLEOTIDE SEQUENCE</scope>
    <source>
        <strain evidence="2">JIR-001</strain>
    </source>
</reference>
<dbReference type="PROSITE" id="PS51257">
    <property type="entry name" value="PROKAR_LIPOPROTEIN"/>
    <property type="match status" value="1"/>
</dbReference>
<dbReference type="KEGG" id="pabs:JIR001_10740"/>
<organism evidence="2 3">
    <name type="scientific">Polycladomyces abyssicola</name>
    <dbReference type="NCBI Taxonomy" id="1125966"/>
    <lineage>
        <taxon>Bacteria</taxon>
        <taxon>Bacillati</taxon>
        <taxon>Bacillota</taxon>
        <taxon>Bacilli</taxon>
        <taxon>Bacillales</taxon>
        <taxon>Thermoactinomycetaceae</taxon>
        <taxon>Polycladomyces</taxon>
    </lineage>
</organism>
<accession>A0A8D5UF15</accession>
<dbReference type="InterPro" id="IPR013830">
    <property type="entry name" value="SGNH_hydro"/>
</dbReference>
<evidence type="ECO:0000313" key="2">
    <source>
        <dbReference type="EMBL" id="BCU81291.1"/>
    </source>
</evidence>
<dbReference type="EMBL" id="AP024601">
    <property type="protein sequence ID" value="BCU81291.1"/>
    <property type="molecule type" value="Genomic_DNA"/>
</dbReference>
<gene>
    <name evidence="2" type="ORF">JIR001_10740</name>
</gene>
<name>A0A8D5UF15_9BACL</name>
<evidence type="ECO:0000313" key="3">
    <source>
        <dbReference type="Proteomes" id="UP000677436"/>
    </source>
</evidence>
<dbReference type="Gene3D" id="3.40.50.1110">
    <property type="entry name" value="SGNH hydrolase"/>
    <property type="match status" value="1"/>
</dbReference>
<dbReference type="Proteomes" id="UP000677436">
    <property type="component" value="Chromosome"/>
</dbReference>
<keyword evidence="3" id="KW-1185">Reference proteome</keyword>
<evidence type="ECO:0000259" key="1">
    <source>
        <dbReference type="Pfam" id="PF13472"/>
    </source>
</evidence>
<proteinExistence type="predicted"/>
<dbReference type="PANTHER" id="PTHR30383">
    <property type="entry name" value="THIOESTERASE 1/PROTEASE 1/LYSOPHOSPHOLIPASE L1"/>
    <property type="match status" value="1"/>
</dbReference>
<dbReference type="AlphaFoldDB" id="A0A8D5UF15"/>
<dbReference type="SUPFAM" id="SSF52266">
    <property type="entry name" value="SGNH hydrolase"/>
    <property type="match status" value="1"/>
</dbReference>
<dbReference type="Pfam" id="PF13472">
    <property type="entry name" value="Lipase_GDSL_2"/>
    <property type="match status" value="1"/>
</dbReference>
<reference evidence="2" key="1">
    <citation type="journal article" date="2013" name="Int. J. Syst. Evol. Microbiol.">
        <title>Polycladomyces abyssicola gen. nov., sp. nov., a thermophilic filamentous bacterium isolated from hemipelagic sediment.</title>
        <authorList>
            <person name="Tsubouchi T."/>
            <person name="Shimane Y."/>
            <person name="Mori K."/>
            <person name="Usui K."/>
            <person name="Hiraki T."/>
            <person name="Tame A."/>
            <person name="Uematsu K."/>
            <person name="Maruyama T."/>
            <person name="Hatada Y."/>
        </authorList>
    </citation>
    <scope>NUCLEOTIDE SEQUENCE</scope>
    <source>
        <strain evidence="2">JIR-001</strain>
    </source>
</reference>
<feature type="domain" description="SGNH hydrolase-type esterase" evidence="1">
    <location>
        <begin position="65"/>
        <end position="252"/>
    </location>
</feature>
<dbReference type="RefSeq" id="WP_212774549.1">
    <property type="nucleotide sequence ID" value="NZ_AP024601.1"/>
</dbReference>
<sequence length="272" mass="30023">MKIKPNPVWFLVSMISCAALLLFAGGFVLGVKEVLSPPDAPAVPATTSKQEPTRVTVGNGLLVGLGDSLTRGTGDLSGKGYIGYVRDALEKQTRHPVGLVNLAVKGQTSTQLAQQTDEPRVRQLVRSASWITFTIGGNDLFRGSGGPERINTDASEQALRLYERNLRHILDNIRKHNPNAPVFVFGLYNPFGDLAGKDQTSRLIWEWNNTLQRVANQYPRVVVVPTFDLFQLNPGRYLYTDHFHPNSDGYRLMAQRLIQVMNPSSGGDTHAQ</sequence>